<dbReference type="KEGG" id="rsin:B6N60_01258"/>
<proteinExistence type="predicted"/>
<dbReference type="InterPro" id="IPR015946">
    <property type="entry name" value="KH_dom-like_a/b"/>
</dbReference>
<dbReference type="PANTHER" id="PTHR35800:SF1">
    <property type="entry name" value="RNA-BINDING PROTEIN KHPB"/>
    <property type="match status" value="1"/>
</dbReference>
<dbReference type="InterPro" id="IPR039247">
    <property type="entry name" value="KhpB"/>
</dbReference>
<protein>
    <submittedName>
        <fullName evidence="2">Single-stranded nucleic acid binding R3H domain protein</fullName>
    </submittedName>
</protein>
<reference evidence="2" key="1">
    <citation type="submission" date="2017-04" db="EMBL/GenBank/DDBJ databases">
        <title>Genome deletions in a multicellular cyanobacterial endosymbiont for morphological adaptation in marine diatoms.</title>
        <authorList>
            <person name="Wang Y."/>
            <person name="Gao H."/>
            <person name="Li R."/>
            <person name="Xu X."/>
        </authorList>
    </citation>
    <scope>NUCLEOTIDE SEQUENCE</scope>
    <source>
        <strain evidence="2">FACHB 800</strain>
    </source>
</reference>
<dbReference type="InterPro" id="IPR034079">
    <property type="entry name" value="R3H_KhpB"/>
</dbReference>
<dbReference type="PROSITE" id="PS51061">
    <property type="entry name" value="R3H"/>
    <property type="match status" value="1"/>
</dbReference>
<feature type="domain" description="R3H" evidence="1">
    <location>
        <begin position="98"/>
        <end position="164"/>
    </location>
</feature>
<dbReference type="Proteomes" id="UP000683511">
    <property type="component" value="Chromosome"/>
</dbReference>
<dbReference type="PANTHER" id="PTHR35800">
    <property type="entry name" value="PROTEIN JAG"/>
    <property type="match status" value="1"/>
</dbReference>
<accession>A0A975Y3X1</accession>
<dbReference type="Gene3D" id="3.30.300.20">
    <property type="match status" value="1"/>
</dbReference>
<evidence type="ECO:0000313" key="2">
    <source>
        <dbReference type="EMBL" id="QXE22575.1"/>
    </source>
</evidence>
<name>A0A975Y3X1_9NOST</name>
<dbReference type="Gene3D" id="3.30.1370.50">
    <property type="entry name" value="R3H-like domain"/>
    <property type="match status" value="1"/>
</dbReference>
<dbReference type="SMART" id="SM00393">
    <property type="entry name" value="R3H"/>
    <property type="match status" value="1"/>
</dbReference>
<dbReference type="Pfam" id="PF01424">
    <property type="entry name" value="R3H"/>
    <property type="match status" value="1"/>
</dbReference>
<gene>
    <name evidence="2" type="ORF">B6N60_01258</name>
</gene>
<dbReference type="EMBL" id="CP021056">
    <property type="protein sequence ID" value="QXE22575.1"/>
    <property type="molecule type" value="Genomic_DNA"/>
</dbReference>
<dbReference type="SUPFAM" id="SSF82708">
    <property type="entry name" value="R3H domain"/>
    <property type="match status" value="1"/>
</dbReference>
<evidence type="ECO:0000313" key="3">
    <source>
        <dbReference type="Proteomes" id="UP000683511"/>
    </source>
</evidence>
<dbReference type="AlphaFoldDB" id="A0A975Y3X1"/>
<sequence>MQRGQEWLQTLLKLANVSAPVNANVGTIPELGHDLPEPNSYWLTIDETNLTPEHIRVLIGVDGAVLDAIQYLANSVLNLSQPETDQASYTIELNGYRLRRQAEIRSLAETAAAEVRFYGREVEIKSLSSAERRQIHTFLKEFTDLETFSRGKEPFRNLVVRPAGGLPDPLEYHRANS</sequence>
<organism evidence="2 3">
    <name type="scientific">Richelia sinica FACHB-800</name>
    <dbReference type="NCBI Taxonomy" id="1357546"/>
    <lineage>
        <taxon>Bacteria</taxon>
        <taxon>Bacillati</taxon>
        <taxon>Cyanobacteriota</taxon>
        <taxon>Cyanophyceae</taxon>
        <taxon>Nostocales</taxon>
        <taxon>Nostocaceae</taxon>
        <taxon>Richelia</taxon>
    </lineage>
</organism>
<dbReference type="InterPro" id="IPR001374">
    <property type="entry name" value="R3H_dom"/>
</dbReference>
<dbReference type="InterPro" id="IPR036867">
    <property type="entry name" value="R3H_dom_sf"/>
</dbReference>
<evidence type="ECO:0000259" key="1">
    <source>
        <dbReference type="PROSITE" id="PS51061"/>
    </source>
</evidence>
<dbReference type="GO" id="GO:0003723">
    <property type="term" value="F:RNA binding"/>
    <property type="evidence" value="ECO:0007669"/>
    <property type="project" value="InterPro"/>
</dbReference>
<dbReference type="CDD" id="cd02644">
    <property type="entry name" value="R3H_jag"/>
    <property type="match status" value="1"/>
</dbReference>
<keyword evidence="3" id="KW-1185">Reference proteome</keyword>